<dbReference type="SUPFAM" id="SSF51735">
    <property type="entry name" value="NAD(P)-binding Rossmann-fold domains"/>
    <property type="match status" value="1"/>
</dbReference>
<dbReference type="Proteomes" id="UP001629113">
    <property type="component" value="Unassembled WGS sequence"/>
</dbReference>
<reference evidence="11 12" key="1">
    <citation type="submission" date="2024-06" db="EMBL/GenBank/DDBJ databases">
        <title>Complete genome of Phlyctema vagabunda strain 19-DSS-EL-015.</title>
        <authorList>
            <person name="Fiorenzani C."/>
        </authorList>
    </citation>
    <scope>NUCLEOTIDE SEQUENCE [LARGE SCALE GENOMIC DNA]</scope>
    <source>
        <strain evidence="11 12">19-DSS-EL-015</strain>
    </source>
</reference>
<evidence type="ECO:0000256" key="8">
    <source>
        <dbReference type="RuleBase" id="RU361277"/>
    </source>
</evidence>
<evidence type="ECO:0000256" key="4">
    <source>
        <dbReference type="ARBA" id="ARBA00022723"/>
    </source>
</evidence>
<dbReference type="Pfam" id="PF00107">
    <property type="entry name" value="ADH_zinc_N"/>
    <property type="match status" value="1"/>
</dbReference>
<keyword evidence="4 8" id="KW-0479">Metal-binding</keyword>
<keyword evidence="5 8" id="KW-0862">Zinc</keyword>
<dbReference type="PANTHER" id="PTHR43161:SF25">
    <property type="entry name" value="ALCOHOL DEHYDROGENASE, PUTATIVE (AFU_ORTHOLOGUE AFUA_1G14390)-RELATED"/>
    <property type="match status" value="1"/>
</dbReference>
<name>A0ABR4P173_9HELO</name>
<dbReference type="Pfam" id="PF08240">
    <property type="entry name" value="ADH_N"/>
    <property type="match status" value="1"/>
</dbReference>
<dbReference type="EMBL" id="JBFCZG010000012">
    <property type="protein sequence ID" value="KAL3417059.1"/>
    <property type="molecule type" value="Genomic_DNA"/>
</dbReference>
<gene>
    <name evidence="11" type="ORF">PVAG01_11482</name>
</gene>
<protein>
    <submittedName>
        <fullName evidence="11">L-iditol 2-dehydrogenase</fullName>
    </submittedName>
</protein>
<comment type="caution">
    <text evidence="11">The sequence shown here is derived from an EMBL/GenBank/DDBJ whole genome shotgun (WGS) entry which is preliminary data.</text>
</comment>
<dbReference type="InterPro" id="IPR011032">
    <property type="entry name" value="GroES-like_sf"/>
</dbReference>
<dbReference type="SUPFAM" id="SSF50129">
    <property type="entry name" value="GroES-like"/>
    <property type="match status" value="1"/>
</dbReference>
<dbReference type="InterPro" id="IPR013149">
    <property type="entry name" value="ADH-like_C"/>
</dbReference>
<dbReference type="InterPro" id="IPR002328">
    <property type="entry name" value="ADH_Zn_CS"/>
</dbReference>
<evidence type="ECO:0000313" key="12">
    <source>
        <dbReference type="Proteomes" id="UP001629113"/>
    </source>
</evidence>
<dbReference type="Gene3D" id="3.90.180.10">
    <property type="entry name" value="Medium-chain alcohol dehydrogenases, catalytic domain"/>
    <property type="match status" value="1"/>
</dbReference>
<evidence type="ECO:0000256" key="1">
    <source>
        <dbReference type="ARBA" id="ARBA00001947"/>
    </source>
</evidence>
<feature type="domain" description="Alcohol dehydrogenase-like C-terminal" evidence="9">
    <location>
        <begin position="218"/>
        <end position="363"/>
    </location>
</feature>
<keyword evidence="6" id="KW-0560">Oxidoreductase</keyword>
<evidence type="ECO:0000256" key="6">
    <source>
        <dbReference type="ARBA" id="ARBA00023002"/>
    </source>
</evidence>
<organism evidence="11 12">
    <name type="scientific">Phlyctema vagabunda</name>
    <dbReference type="NCBI Taxonomy" id="108571"/>
    <lineage>
        <taxon>Eukaryota</taxon>
        <taxon>Fungi</taxon>
        <taxon>Dikarya</taxon>
        <taxon>Ascomycota</taxon>
        <taxon>Pezizomycotina</taxon>
        <taxon>Leotiomycetes</taxon>
        <taxon>Helotiales</taxon>
        <taxon>Dermateaceae</taxon>
        <taxon>Phlyctema</taxon>
    </lineage>
</organism>
<evidence type="ECO:0000259" key="10">
    <source>
        <dbReference type="Pfam" id="PF08240"/>
    </source>
</evidence>
<dbReference type="InterPro" id="IPR036291">
    <property type="entry name" value="NAD(P)-bd_dom_sf"/>
</dbReference>
<comment type="cofactor">
    <cofactor evidence="1 8">
        <name>Zn(2+)</name>
        <dbReference type="ChEBI" id="CHEBI:29105"/>
    </cofactor>
</comment>
<dbReference type="CDD" id="cd05285">
    <property type="entry name" value="sorbitol_DH"/>
    <property type="match status" value="1"/>
</dbReference>
<evidence type="ECO:0000256" key="7">
    <source>
        <dbReference type="ARBA" id="ARBA00023027"/>
    </source>
</evidence>
<feature type="domain" description="Alcohol dehydrogenase-like N-terminal" evidence="10">
    <location>
        <begin position="56"/>
        <end position="176"/>
    </location>
</feature>
<dbReference type="Gene3D" id="3.40.50.720">
    <property type="entry name" value="NAD(P)-binding Rossmann-like Domain"/>
    <property type="match status" value="1"/>
</dbReference>
<evidence type="ECO:0000256" key="5">
    <source>
        <dbReference type="ARBA" id="ARBA00022833"/>
    </source>
</evidence>
<dbReference type="InterPro" id="IPR013154">
    <property type="entry name" value="ADH-like_N"/>
</dbReference>
<dbReference type="PANTHER" id="PTHR43161">
    <property type="entry name" value="SORBITOL DEHYDROGENASE"/>
    <property type="match status" value="1"/>
</dbReference>
<keyword evidence="12" id="KW-1185">Reference proteome</keyword>
<evidence type="ECO:0000259" key="9">
    <source>
        <dbReference type="Pfam" id="PF00107"/>
    </source>
</evidence>
<accession>A0ABR4P173</accession>
<evidence type="ECO:0000256" key="3">
    <source>
        <dbReference type="ARBA" id="ARBA00008072"/>
    </source>
</evidence>
<comment type="pathway">
    <text evidence="2">Carbohydrate degradation.</text>
</comment>
<comment type="similarity">
    <text evidence="3 8">Belongs to the zinc-containing alcohol dehydrogenase family.</text>
</comment>
<evidence type="ECO:0000256" key="2">
    <source>
        <dbReference type="ARBA" id="ARBA00004921"/>
    </source>
</evidence>
<dbReference type="InterPro" id="IPR045306">
    <property type="entry name" value="SDH-like"/>
</dbReference>
<proteinExistence type="inferred from homology"/>
<sequence length="419" mass="44766">MLAAPSTAIQIKNINSFAMPTSIVTTTSTTEESRGQYLHQAKSLKLGSRALIPLADDEIRIAIRSTTICGSDVHYYTHFCNGSIYVREPLCLGHEAAGQVVALGSNVSIVNPDVKVGDSVALECGVPCAKCAHCRSGRYNICPSLRFRSSGSKFPHYQGTLQEVVDHPANWVHKLPSVLNFEAGALLEPLAVAVHAIRRAGSDTISSRRACLIFGAGAVGLFCAMVARSEGCQDIVIVDVNKERLAFALEQGFASVVHAVKPRRGATLEENLGIAKVAAMEIGQLKWPDGEPISKVQRTFECTGAESCLQSSIYATASGGSVIIVGMGVPNHTLPISDLSAREINLVSTWRYAGAYARAIDIASASVTNTPIDGHTLPDMSQMITHRFKGLHLVQEALEMARSTSDADGKLVVKTIVNI</sequence>
<keyword evidence="7" id="KW-0520">NAD</keyword>
<dbReference type="PROSITE" id="PS00059">
    <property type="entry name" value="ADH_ZINC"/>
    <property type="match status" value="1"/>
</dbReference>
<evidence type="ECO:0000313" key="11">
    <source>
        <dbReference type="EMBL" id="KAL3417059.1"/>
    </source>
</evidence>